<dbReference type="Pfam" id="PF08266">
    <property type="entry name" value="Cadherin_2"/>
    <property type="match status" value="1"/>
</dbReference>
<keyword evidence="2" id="KW-1003">Cell membrane</keyword>
<dbReference type="Proteomes" id="UP000762676">
    <property type="component" value="Unassembled WGS sequence"/>
</dbReference>
<keyword evidence="9 13" id="KW-0472">Membrane</keyword>
<feature type="domain" description="Cadherin" evidence="15">
    <location>
        <begin position="586"/>
        <end position="694"/>
    </location>
</feature>
<dbReference type="InterPro" id="IPR020894">
    <property type="entry name" value="Cadherin_CS"/>
</dbReference>
<comment type="caution">
    <text evidence="16">The sequence shown here is derived from an EMBL/GenBank/DDBJ whole genome shotgun (WGS) entry which is preliminary data.</text>
</comment>
<dbReference type="PROSITE" id="PS50268">
    <property type="entry name" value="CADHERIN_2"/>
    <property type="match status" value="7"/>
</dbReference>
<dbReference type="PANTHER" id="PTHR24028">
    <property type="entry name" value="CADHERIN-87A"/>
    <property type="match status" value="1"/>
</dbReference>
<dbReference type="PRINTS" id="PR00205">
    <property type="entry name" value="CADHERIN"/>
</dbReference>
<keyword evidence="8 13" id="KW-1133">Transmembrane helix</keyword>
<sequence length="1028" mass="113667">MFPSITANVPNPSLNFFVITTCVLSLAILPQHGAAGELFKHVEFRIKEQMASGTLVGSILEKAKLDEEVSRSELSRLSFNIVDDRQFASLFSINSDNGDVHTTAMIDREAVCLLRKECVFDFRVSVTSSPKFIGFVAVRIVIEDINDNSPRFKNNPINLIIPESPNINVEYKIEGATDPDSDELNSVRKYEMRSSYGDMFKLKSERKLDGSWDLSLVNLKPLNREAKDRYKLYVIAKDEGSPPKSGTATVNIEVTDINDNSPEFTENLYEVSVPEEAAVNAVVGQVKATDLDVGANGNVSYSFSPSVSSQVRDLFSIDATTGRIRVRSDLRYEAGKTFETIVSANDGGNPPRQSQAVLYLQIVDVGNTPPRVTVNPIPYSGGNALSISEATAVRTVVAHVSVEDRDRGENGLVDCRSISPQFKVRKFQGSGGYVVEIYKMLDRELSENINVTIECEDRGSPKLSARGWFVIKLLDDNDNDPIFEKQMYRGNLTERNKRGEHVLFVKAHDRDLGENASLRYSISMESTESSFVINSVSGEITAGEEFDRETLSQFSFIVKAIDGGKRVGACSVIIDILDINDNAPFFISSLEGQIAEKLPASSEVDKLRAEDRDEGINAEVSFALAEEAYKSPAHEVPFVVMPGGTIRTTTILDKEKQNRYTFPVIVKDKGRPSLVTTGTVTIHVVDSNEHAPVFVFPSRSNNSVHLRSDMVPGTIVAVLKATDRDKGRNGRLKYYISSAGNNNLGNTFTIPNASSGEIMLMKNLSTVLHSTRSNSWVIRLNVSVRDQGIPVLQATAMLKLHVTFVNIHGHGAGKSGSAARAYEDDIKYIIIACVVGGITVILSIIIVTIILCIRRPQRRRRSARAPVVAGVQEQGDGRHFDKQLWHSVPVDDISPTDTEEKKLAPGTLRLNGDAGRGGEDPKSCNGGFSPNSDLIDPYSKKHTGPEPFHGQPQLYTFKRSNPSVPKGMLEEHTHSLASFLPFRWWPRRLDLVDLRLLEYKGGRRGKVGNVWWDKRQLKTVREGVESRS</sequence>
<evidence type="ECO:0000256" key="7">
    <source>
        <dbReference type="ARBA" id="ARBA00022889"/>
    </source>
</evidence>
<keyword evidence="4 14" id="KW-0732">Signal</keyword>
<evidence type="ECO:0000313" key="16">
    <source>
        <dbReference type="EMBL" id="GFS00811.1"/>
    </source>
</evidence>
<dbReference type="FunFam" id="2.60.40.60:FF:000002">
    <property type="entry name" value="Protocadherin alpha 2"/>
    <property type="match status" value="1"/>
</dbReference>
<evidence type="ECO:0000256" key="6">
    <source>
        <dbReference type="ARBA" id="ARBA00022837"/>
    </source>
</evidence>
<dbReference type="PANTHER" id="PTHR24028:SF146">
    <property type="entry name" value="CADHERIN 96CB, ISOFORM D-RELATED"/>
    <property type="match status" value="1"/>
</dbReference>
<dbReference type="Pfam" id="PF00028">
    <property type="entry name" value="Cadherin"/>
    <property type="match status" value="6"/>
</dbReference>
<proteinExistence type="predicted"/>
<feature type="domain" description="Cadherin" evidence="15">
    <location>
        <begin position="43"/>
        <end position="152"/>
    </location>
</feature>
<keyword evidence="3 13" id="KW-0812">Transmembrane</keyword>
<dbReference type="CDD" id="cd11304">
    <property type="entry name" value="Cadherin_repeat"/>
    <property type="match status" value="7"/>
</dbReference>
<evidence type="ECO:0000256" key="8">
    <source>
        <dbReference type="ARBA" id="ARBA00022989"/>
    </source>
</evidence>
<gene>
    <name evidence="16" type="ORF">ElyMa_006408300</name>
</gene>
<feature type="signal peptide" evidence="14">
    <location>
        <begin position="1"/>
        <end position="35"/>
    </location>
</feature>
<name>A0AAV4HTQ0_9GAST</name>
<evidence type="ECO:0000256" key="11">
    <source>
        <dbReference type="PROSITE-ProRule" id="PRU00043"/>
    </source>
</evidence>
<evidence type="ECO:0000256" key="9">
    <source>
        <dbReference type="ARBA" id="ARBA00023136"/>
    </source>
</evidence>
<evidence type="ECO:0000256" key="14">
    <source>
        <dbReference type="SAM" id="SignalP"/>
    </source>
</evidence>
<evidence type="ECO:0000256" key="3">
    <source>
        <dbReference type="ARBA" id="ARBA00022692"/>
    </source>
</evidence>
<feature type="region of interest" description="Disordered" evidence="12">
    <location>
        <begin position="895"/>
        <end position="952"/>
    </location>
</feature>
<dbReference type="EMBL" id="BMAT01012860">
    <property type="protein sequence ID" value="GFS00811.1"/>
    <property type="molecule type" value="Genomic_DNA"/>
</dbReference>
<accession>A0AAV4HTQ0</accession>
<dbReference type="AlphaFoldDB" id="A0AAV4HTQ0"/>
<comment type="subcellular location">
    <subcellularLocation>
        <location evidence="1">Cell membrane</location>
        <topology evidence="1">Single-pass type I membrane protein</topology>
    </subcellularLocation>
</comment>
<feature type="domain" description="Cadherin" evidence="15">
    <location>
        <begin position="265"/>
        <end position="372"/>
    </location>
</feature>
<feature type="domain" description="Cadherin" evidence="15">
    <location>
        <begin position="386"/>
        <end position="483"/>
    </location>
</feature>
<dbReference type="InterPro" id="IPR013164">
    <property type="entry name" value="Cadherin_N"/>
</dbReference>
<dbReference type="InterPro" id="IPR050174">
    <property type="entry name" value="Protocadherin/Cadherin-CA"/>
</dbReference>
<dbReference type="SUPFAM" id="SSF49313">
    <property type="entry name" value="Cadherin-like"/>
    <property type="match status" value="7"/>
</dbReference>
<keyword evidence="6 11" id="KW-0106">Calcium</keyword>
<feature type="transmembrane region" description="Helical" evidence="13">
    <location>
        <begin position="828"/>
        <end position="853"/>
    </location>
</feature>
<evidence type="ECO:0000313" key="17">
    <source>
        <dbReference type="Proteomes" id="UP000762676"/>
    </source>
</evidence>
<feature type="domain" description="Cadherin" evidence="15">
    <location>
        <begin position="153"/>
        <end position="264"/>
    </location>
</feature>
<reference evidence="16 17" key="1">
    <citation type="journal article" date="2021" name="Elife">
        <title>Chloroplast acquisition without the gene transfer in kleptoplastic sea slugs, Plakobranchus ocellatus.</title>
        <authorList>
            <person name="Maeda T."/>
            <person name="Takahashi S."/>
            <person name="Yoshida T."/>
            <person name="Shimamura S."/>
            <person name="Takaki Y."/>
            <person name="Nagai Y."/>
            <person name="Toyoda A."/>
            <person name="Suzuki Y."/>
            <person name="Arimoto A."/>
            <person name="Ishii H."/>
            <person name="Satoh N."/>
            <person name="Nishiyama T."/>
            <person name="Hasebe M."/>
            <person name="Maruyama T."/>
            <person name="Minagawa J."/>
            <person name="Obokata J."/>
            <person name="Shigenobu S."/>
        </authorList>
    </citation>
    <scope>NUCLEOTIDE SEQUENCE [LARGE SCALE GENOMIC DNA]</scope>
</reference>
<dbReference type="FunFam" id="2.60.40.60:FF:000020">
    <property type="entry name" value="Dachsous cadherin-related 1b"/>
    <property type="match status" value="1"/>
</dbReference>
<evidence type="ECO:0000256" key="5">
    <source>
        <dbReference type="ARBA" id="ARBA00022737"/>
    </source>
</evidence>
<feature type="domain" description="Cadherin" evidence="15">
    <location>
        <begin position="484"/>
        <end position="586"/>
    </location>
</feature>
<evidence type="ECO:0000256" key="2">
    <source>
        <dbReference type="ARBA" id="ARBA00022475"/>
    </source>
</evidence>
<protein>
    <submittedName>
        <fullName evidence="16">Protocadherin-11 X-linked</fullName>
    </submittedName>
</protein>
<keyword evidence="10" id="KW-0325">Glycoprotein</keyword>
<dbReference type="FunFam" id="2.60.40.60:FF:000007">
    <property type="entry name" value="Protocadherin alpha 2"/>
    <property type="match status" value="1"/>
</dbReference>
<dbReference type="GO" id="GO:0007156">
    <property type="term" value="P:homophilic cell adhesion via plasma membrane adhesion molecules"/>
    <property type="evidence" value="ECO:0007669"/>
    <property type="project" value="InterPro"/>
</dbReference>
<dbReference type="SMART" id="SM00112">
    <property type="entry name" value="CA"/>
    <property type="match status" value="7"/>
</dbReference>
<evidence type="ECO:0000256" key="12">
    <source>
        <dbReference type="SAM" id="MobiDB-lite"/>
    </source>
</evidence>
<keyword evidence="7" id="KW-0130">Cell adhesion</keyword>
<feature type="domain" description="Cadherin" evidence="15">
    <location>
        <begin position="698"/>
        <end position="806"/>
    </location>
</feature>
<evidence type="ECO:0000256" key="1">
    <source>
        <dbReference type="ARBA" id="ARBA00004251"/>
    </source>
</evidence>
<feature type="chain" id="PRO_5043562469" evidence="14">
    <location>
        <begin position="36"/>
        <end position="1028"/>
    </location>
</feature>
<dbReference type="GO" id="GO:0005509">
    <property type="term" value="F:calcium ion binding"/>
    <property type="evidence" value="ECO:0007669"/>
    <property type="project" value="UniProtKB-UniRule"/>
</dbReference>
<dbReference type="InterPro" id="IPR015919">
    <property type="entry name" value="Cadherin-like_sf"/>
</dbReference>
<dbReference type="PROSITE" id="PS00232">
    <property type="entry name" value="CADHERIN_1"/>
    <property type="match status" value="2"/>
</dbReference>
<dbReference type="Gene3D" id="2.60.40.60">
    <property type="entry name" value="Cadherins"/>
    <property type="match status" value="7"/>
</dbReference>
<keyword evidence="5" id="KW-0677">Repeat</keyword>
<organism evidence="16 17">
    <name type="scientific">Elysia marginata</name>
    <dbReference type="NCBI Taxonomy" id="1093978"/>
    <lineage>
        <taxon>Eukaryota</taxon>
        <taxon>Metazoa</taxon>
        <taxon>Spiralia</taxon>
        <taxon>Lophotrochozoa</taxon>
        <taxon>Mollusca</taxon>
        <taxon>Gastropoda</taxon>
        <taxon>Heterobranchia</taxon>
        <taxon>Euthyneura</taxon>
        <taxon>Panpulmonata</taxon>
        <taxon>Sacoglossa</taxon>
        <taxon>Placobranchoidea</taxon>
        <taxon>Plakobranchidae</taxon>
        <taxon>Elysia</taxon>
    </lineage>
</organism>
<dbReference type="GO" id="GO:0005886">
    <property type="term" value="C:plasma membrane"/>
    <property type="evidence" value="ECO:0007669"/>
    <property type="project" value="UniProtKB-SubCell"/>
</dbReference>
<dbReference type="InterPro" id="IPR002126">
    <property type="entry name" value="Cadherin-like_dom"/>
</dbReference>
<evidence type="ECO:0000256" key="10">
    <source>
        <dbReference type="ARBA" id="ARBA00023180"/>
    </source>
</evidence>
<evidence type="ECO:0000256" key="13">
    <source>
        <dbReference type="SAM" id="Phobius"/>
    </source>
</evidence>
<evidence type="ECO:0000259" key="15">
    <source>
        <dbReference type="PROSITE" id="PS50268"/>
    </source>
</evidence>
<evidence type="ECO:0000256" key="4">
    <source>
        <dbReference type="ARBA" id="ARBA00022729"/>
    </source>
</evidence>
<keyword evidence="17" id="KW-1185">Reference proteome</keyword>